<feature type="region of interest" description="Disordered" evidence="2">
    <location>
        <begin position="499"/>
        <end position="518"/>
    </location>
</feature>
<feature type="domain" description="Interferon-related developmental regulator N-terminal" evidence="4">
    <location>
        <begin position="136"/>
        <end position="417"/>
    </location>
</feature>
<feature type="compositionally biased region" description="Basic residues" evidence="2">
    <location>
        <begin position="1"/>
        <end position="12"/>
    </location>
</feature>
<comment type="similarity">
    <text evidence="1">Belongs to the IFRD family.</text>
</comment>
<evidence type="ECO:0000259" key="3">
    <source>
        <dbReference type="Pfam" id="PF04836"/>
    </source>
</evidence>
<feature type="domain" description="Interferon-related developmental regulator C-terminal" evidence="3">
    <location>
        <begin position="465"/>
        <end position="513"/>
    </location>
</feature>
<evidence type="ECO:0000256" key="1">
    <source>
        <dbReference type="ARBA" id="ARBA00008828"/>
    </source>
</evidence>
<gene>
    <name evidence="6" type="primary">LOC111349251</name>
</gene>
<sequence>MPKGKKKGKYEHKRTEQAYSSDEDAGIDMTIDNMSETSAQSDLKSIHDDPGNPKGRKVRETRIIWKKTQNSEILPEELQWSETQQHFKFEGPRLYLKKIVKEPDPKLKELMEQHIMYYRPPPPEPEPVIDYKALRESEIQEKFEDKVLELIESLNARSNAARATAFVSLRATLQRRAVDGLLASHRATLADHVARALRRGKDGEKKAAAAIAPLLALQIGEDGTEEFVREVRPALIAACTDKSASLDTRTECCSSLSVLCYLLEDDLNEILEVMRMYETIFSGSYLKGDGSVKVSGAAVEAGAAHAAALDAWALLLPLLAPAHALALLTHQAPSFHRLGDLLEAVSLEVRMAAGTALAIAYETVTDEDGATDPAVTALVDAMLPRLTELARDSHKFRAKRDRKLQRATFRDILKYFEEGEVPSMSVRLGVETASWSSWAGVASYGALAAALGGALQALAPRSPALRAALGLSDVLPQPMQLTLNQTKLERHLQNNAARKARTLARKKNRDKRSAALAM</sequence>
<dbReference type="InterPro" id="IPR006921">
    <property type="entry name" value="Interferon-rel_develop_reg_C"/>
</dbReference>
<dbReference type="CTD" id="3475"/>
<proteinExistence type="inferred from homology"/>
<feature type="compositionally biased region" description="Polar residues" evidence="2">
    <location>
        <begin position="32"/>
        <end position="43"/>
    </location>
</feature>
<evidence type="ECO:0000259" key="4">
    <source>
        <dbReference type="Pfam" id="PF05004"/>
    </source>
</evidence>
<dbReference type="Proteomes" id="UP000301870">
    <property type="component" value="Chromosome 9"/>
</dbReference>
<name>A0A9J7IJ70_SPOLT</name>
<organism evidence="5 6">
    <name type="scientific">Spodoptera litura</name>
    <name type="common">Asian cotton leafworm</name>
    <dbReference type="NCBI Taxonomy" id="69820"/>
    <lineage>
        <taxon>Eukaryota</taxon>
        <taxon>Metazoa</taxon>
        <taxon>Ecdysozoa</taxon>
        <taxon>Arthropoda</taxon>
        <taxon>Hexapoda</taxon>
        <taxon>Insecta</taxon>
        <taxon>Pterygota</taxon>
        <taxon>Neoptera</taxon>
        <taxon>Endopterygota</taxon>
        <taxon>Lepidoptera</taxon>
        <taxon>Glossata</taxon>
        <taxon>Ditrysia</taxon>
        <taxon>Noctuoidea</taxon>
        <taxon>Noctuidae</taxon>
        <taxon>Amphipyrinae</taxon>
        <taxon>Spodoptera</taxon>
    </lineage>
</organism>
<feature type="region of interest" description="Disordered" evidence="2">
    <location>
        <begin position="1"/>
        <end position="57"/>
    </location>
</feature>
<dbReference type="Pfam" id="PF05004">
    <property type="entry name" value="IFRD"/>
    <property type="match status" value="1"/>
</dbReference>
<dbReference type="GeneID" id="111349251"/>
<protein>
    <submittedName>
        <fullName evidence="6">Interferon-related developmental regulator 1 isoform X1</fullName>
    </submittedName>
</protein>
<feature type="compositionally biased region" description="Basic residues" evidence="2">
    <location>
        <begin position="499"/>
        <end position="510"/>
    </location>
</feature>
<dbReference type="OrthoDB" id="18978at2759"/>
<evidence type="ECO:0000256" key="2">
    <source>
        <dbReference type="SAM" id="MobiDB-lite"/>
    </source>
</evidence>
<dbReference type="PANTHER" id="PTHR12354">
    <property type="entry name" value="INTERFERON-RELATED DEVELOPMENTAL REGULATOR"/>
    <property type="match status" value="1"/>
</dbReference>
<accession>A0A9J7IJ70</accession>
<dbReference type="KEGG" id="sliu:111349251"/>
<dbReference type="RefSeq" id="XP_022816059.1">
    <property type="nucleotide sequence ID" value="XM_022960291.1"/>
</dbReference>
<dbReference type="AlphaFoldDB" id="A0A9J7IJ70"/>
<evidence type="ECO:0000313" key="5">
    <source>
        <dbReference type="Proteomes" id="UP000301870"/>
    </source>
</evidence>
<dbReference type="Gene3D" id="1.25.10.10">
    <property type="entry name" value="Leucine-rich Repeat Variant"/>
    <property type="match status" value="1"/>
</dbReference>
<dbReference type="InterPro" id="IPR011989">
    <property type="entry name" value="ARM-like"/>
</dbReference>
<dbReference type="PANTHER" id="PTHR12354:SF1">
    <property type="entry name" value="INTERFERON-RELATED DEVELOPMENTAL REGULATOR 1"/>
    <property type="match status" value="1"/>
</dbReference>
<keyword evidence="5" id="KW-1185">Reference proteome</keyword>
<dbReference type="InterPro" id="IPR039777">
    <property type="entry name" value="IFRD"/>
</dbReference>
<dbReference type="InterPro" id="IPR016024">
    <property type="entry name" value="ARM-type_fold"/>
</dbReference>
<reference evidence="6" key="1">
    <citation type="submission" date="2025-08" db="UniProtKB">
        <authorList>
            <consortium name="RefSeq"/>
        </authorList>
    </citation>
    <scope>IDENTIFICATION</scope>
    <source>
        <strain evidence="6">Ishihara</strain>
        <tissue evidence="6">Whole body</tissue>
    </source>
</reference>
<evidence type="ECO:0000313" key="6">
    <source>
        <dbReference type="RefSeq" id="XP_022816059.1"/>
    </source>
</evidence>
<dbReference type="Pfam" id="PF04836">
    <property type="entry name" value="IFRD_C"/>
    <property type="match status" value="1"/>
</dbReference>
<dbReference type="SUPFAM" id="SSF48371">
    <property type="entry name" value="ARM repeat"/>
    <property type="match status" value="1"/>
</dbReference>
<dbReference type="InterPro" id="IPR007701">
    <property type="entry name" value="Interferon-rel_develop_reg_N"/>
</dbReference>